<feature type="transmembrane region" description="Helical" evidence="6">
    <location>
        <begin position="428"/>
        <end position="447"/>
    </location>
</feature>
<keyword evidence="9" id="KW-1185">Reference proteome</keyword>
<organism evidence="8 9">
    <name type="scientific">Phytoactinopolyspora alkaliphila</name>
    <dbReference type="NCBI Taxonomy" id="1783498"/>
    <lineage>
        <taxon>Bacteria</taxon>
        <taxon>Bacillati</taxon>
        <taxon>Actinomycetota</taxon>
        <taxon>Actinomycetes</taxon>
        <taxon>Jiangellales</taxon>
        <taxon>Jiangellaceae</taxon>
        <taxon>Phytoactinopolyspora</taxon>
    </lineage>
</organism>
<dbReference type="RefSeq" id="WP_163820330.1">
    <property type="nucleotide sequence ID" value="NZ_JAAGOB010000012.1"/>
</dbReference>
<proteinExistence type="predicted"/>
<feature type="transmembrane region" description="Helical" evidence="6">
    <location>
        <begin position="56"/>
        <end position="74"/>
    </location>
</feature>
<evidence type="ECO:0000256" key="2">
    <source>
        <dbReference type="ARBA" id="ARBA00022448"/>
    </source>
</evidence>
<keyword evidence="4 6" id="KW-1133">Transmembrane helix</keyword>
<gene>
    <name evidence="8" type="ORF">G1H11_19825</name>
</gene>
<dbReference type="InterPro" id="IPR011701">
    <property type="entry name" value="MFS"/>
</dbReference>
<feature type="transmembrane region" description="Helical" evidence="6">
    <location>
        <begin position="363"/>
        <end position="387"/>
    </location>
</feature>
<evidence type="ECO:0000313" key="9">
    <source>
        <dbReference type="Proteomes" id="UP000469185"/>
    </source>
</evidence>
<reference evidence="8 9" key="1">
    <citation type="submission" date="2020-02" db="EMBL/GenBank/DDBJ databases">
        <authorList>
            <person name="Li X.-J."/>
            <person name="Feng X.-M."/>
        </authorList>
    </citation>
    <scope>NUCLEOTIDE SEQUENCE [LARGE SCALE GENOMIC DNA]</scope>
    <source>
        <strain evidence="8 9">CGMCC 4.7225</strain>
    </source>
</reference>
<feature type="transmembrane region" description="Helical" evidence="6">
    <location>
        <begin position="115"/>
        <end position="133"/>
    </location>
</feature>
<feature type="transmembrane region" description="Helical" evidence="6">
    <location>
        <begin position="145"/>
        <end position="168"/>
    </location>
</feature>
<comment type="caution">
    <text evidence="8">The sequence shown here is derived from an EMBL/GenBank/DDBJ whole genome shotgun (WGS) entry which is preliminary data.</text>
</comment>
<feature type="transmembrane region" description="Helical" evidence="6">
    <location>
        <begin position="399"/>
        <end position="421"/>
    </location>
</feature>
<name>A0A6N9YRJ0_9ACTN</name>
<dbReference type="InterPro" id="IPR020846">
    <property type="entry name" value="MFS_dom"/>
</dbReference>
<sequence length="585" mass="58782">MRRPASRTGARRAGQGVLILCAVGILLAAADTYVIVLALPDMMLGVGLDVDQLQQAAPLVSMFLLGYVVVLPLVGRISDVVGRLPVLRGALLVFAAGSLLTASADGVGEAVVGRFLQGAGGGALVPVTLALVADMWPAERRGVPLGVVGAVQELGSVLGPLFGAAVLAVSDWRAIFWVNFAVGAVLCVATVRRSGTGLTTVTGREPAGRRDVTGALLAAGALTAAAVAAVRPVSLEQSVTWGELLVPVAGGYAWTTPLALTAAALGAGFVARELTASRPLLDLRRTPAVLRASDLPGAAFLGAALGGVVLTFAVADPAVEFIAPAGTWMLVASAVALVLFAWRQRRAAAPLVPAEAIRARPAWGALLVSLFVGAALVAVVVDVPILARTVMPGADQLDAALVLLRFLVALPVGAVLGGWLVRHVSPAAVSTVGMGLAAGGLGVMTTWSAGSLDGLADDAVLATAGLGFGLAIAPVNAALLAATPRATHGVASALLVVSRMIGMLAGLSALTAIGLRRLHSVQAGIDSPMVLCPRSPTNCPPYDDAVREAIVAQLQATFTGAAVCALLAAVGAAALLRTRVAAVSS</sequence>
<feature type="domain" description="Major facilitator superfamily (MFS) profile" evidence="7">
    <location>
        <begin position="17"/>
        <end position="477"/>
    </location>
</feature>
<dbReference type="EMBL" id="JAAGOB010000012">
    <property type="protein sequence ID" value="NED97550.1"/>
    <property type="molecule type" value="Genomic_DNA"/>
</dbReference>
<evidence type="ECO:0000256" key="4">
    <source>
        <dbReference type="ARBA" id="ARBA00022989"/>
    </source>
</evidence>
<feature type="transmembrane region" description="Helical" evidence="6">
    <location>
        <begin position="86"/>
        <end position="103"/>
    </location>
</feature>
<dbReference type="PANTHER" id="PTHR23501:SF191">
    <property type="entry name" value="VACUOLAR BASIC AMINO ACID TRANSPORTER 4"/>
    <property type="match status" value="1"/>
</dbReference>
<dbReference type="Gene3D" id="1.20.1250.20">
    <property type="entry name" value="MFS general substrate transporter like domains"/>
    <property type="match status" value="1"/>
</dbReference>
<dbReference type="PRINTS" id="PR01036">
    <property type="entry name" value="TCRTETB"/>
</dbReference>
<feature type="transmembrane region" description="Helical" evidence="6">
    <location>
        <begin position="550"/>
        <end position="576"/>
    </location>
</feature>
<evidence type="ECO:0000256" key="6">
    <source>
        <dbReference type="SAM" id="Phobius"/>
    </source>
</evidence>
<accession>A0A6N9YRJ0</accession>
<dbReference type="GO" id="GO:0022857">
    <property type="term" value="F:transmembrane transporter activity"/>
    <property type="evidence" value="ECO:0007669"/>
    <property type="project" value="InterPro"/>
</dbReference>
<evidence type="ECO:0000313" key="8">
    <source>
        <dbReference type="EMBL" id="NED97550.1"/>
    </source>
</evidence>
<comment type="subcellular location">
    <subcellularLocation>
        <location evidence="1">Cell inner membrane</location>
        <topology evidence="1">Multi-pass membrane protein</topology>
    </subcellularLocation>
</comment>
<keyword evidence="5 6" id="KW-0472">Membrane</keyword>
<feature type="transmembrane region" description="Helical" evidence="6">
    <location>
        <begin position="493"/>
        <end position="515"/>
    </location>
</feature>
<dbReference type="PANTHER" id="PTHR23501">
    <property type="entry name" value="MAJOR FACILITATOR SUPERFAMILY"/>
    <property type="match status" value="1"/>
</dbReference>
<feature type="transmembrane region" description="Helical" evidence="6">
    <location>
        <begin position="459"/>
        <end position="481"/>
    </location>
</feature>
<dbReference type="PROSITE" id="PS50850">
    <property type="entry name" value="MFS"/>
    <property type="match status" value="1"/>
</dbReference>
<keyword evidence="3 6" id="KW-0812">Transmembrane</keyword>
<feature type="transmembrane region" description="Helical" evidence="6">
    <location>
        <begin position="251"/>
        <end position="271"/>
    </location>
</feature>
<protein>
    <submittedName>
        <fullName evidence="8">MFS transporter</fullName>
    </submittedName>
</protein>
<evidence type="ECO:0000256" key="3">
    <source>
        <dbReference type="ARBA" id="ARBA00022692"/>
    </source>
</evidence>
<dbReference type="SUPFAM" id="SSF103473">
    <property type="entry name" value="MFS general substrate transporter"/>
    <property type="match status" value="1"/>
</dbReference>
<evidence type="ECO:0000256" key="5">
    <source>
        <dbReference type="ARBA" id="ARBA00023136"/>
    </source>
</evidence>
<dbReference type="Proteomes" id="UP000469185">
    <property type="component" value="Unassembled WGS sequence"/>
</dbReference>
<feature type="transmembrane region" description="Helical" evidence="6">
    <location>
        <begin position="292"/>
        <end position="315"/>
    </location>
</feature>
<keyword evidence="2" id="KW-0813">Transport</keyword>
<feature type="transmembrane region" description="Helical" evidence="6">
    <location>
        <begin position="212"/>
        <end position="231"/>
    </location>
</feature>
<feature type="transmembrane region" description="Helical" evidence="6">
    <location>
        <begin position="321"/>
        <end position="342"/>
    </location>
</feature>
<evidence type="ECO:0000259" key="7">
    <source>
        <dbReference type="PROSITE" id="PS50850"/>
    </source>
</evidence>
<dbReference type="GO" id="GO:0005886">
    <property type="term" value="C:plasma membrane"/>
    <property type="evidence" value="ECO:0007669"/>
    <property type="project" value="UniProtKB-SubCell"/>
</dbReference>
<dbReference type="Pfam" id="PF07690">
    <property type="entry name" value="MFS_1"/>
    <property type="match status" value="1"/>
</dbReference>
<dbReference type="InterPro" id="IPR036259">
    <property type="entry name" value="MFS_trans_sf"/>
</dbReference>
<dbReference type="AlphaFoldDB" id="A0A6N9YRJ0"/>
<evidence type="ECO:0000256" key="1">
    <source>
        <dbReference type="ARBA" id="ARBA00004429"/>
    </source>
</evidence>
<feature type="transmembrane region" description="Helical" evidence="6">
    <location>
        <begin position="174"/>
        <end position="191"/>
    </location>
</feature>
<dbReference type="Gene3D" id="1.20.1720.10">
    <property type="entry name" value="Multidrug resistance protein D"/>
    <property type="match status" value="1"/>
</dbReference>